<reference evidence="2 3" key="1">
    <citation type="submission" date="2017-03" db="EMBL/GenBank/DDBJ databases">
        <authorList>
            <person name="Afonso C.L."/>
            <person name="Miller P.J."/>
            <person name="Scott M.A."/>
            <person name="Spackman E."/>
            <person name="Goraichik I."/>
            <person name="Dimitrov K.M."/>
            <person name="Suarez D.L."/>
            <person name="Swayne D.E."/>
        </authorList>
    </citation>
    <scope>NUCLEOTIDE SEQUENCE [LARGE SCALE GENOMIC DNA]</scope>
    <source>
        <strain evidence="2 3">CECT 8367</strain>
    </source>
</reference>
<gene>
    <name evidence="1" type="ORF">CLV79_11043</name>
    <name evidence="2" type="ORF">LOS8367_03107</name>
</gene>
<sequence length="175" mass="19394">MTTRDASTSTPAEASLSPFDQLLLLVGRMNYSWTNTESLLIHLIAGLAGTTKQSAVIIYLTLNTTRARLDLVERLAKSGGITDATRSRILAATAQIRKHQSLRNRYSHSIYSFDTETGAARTITMRIADRKNALKMGQSDAIDASALDRIRDTIEALKQLNRKIWTLVVEEGYPV</sequence>
<name>A0A1X6ZWG4_9RHOB</name>
<evidence type="ECO:0000313" key="1">
    <source>
        <dbReference type="EMBL" id="PSK83464.1"/>
    </source>
</evidence>
<dbReference type="OrthoDB" id="7846470at2"/>
<dbReference type="RefSeq" id="WP_085897428.1">
    <property type="nucleotide sequence ID" value="NZ_FWFY01000011.1"/>
</dbReference>
<organism evidence="2 3">
    <name type="scientific">Limimaricola soesokkakensis</name>
    <dbReference type="NCBI Taxonomy" id="1343159"/>
    <lineage>
        <taxon>Bacteria</taxon>
        <taxon>Pseudomonadati</taxon>
        <taxon>Pseudomonadota</taxon>
        <taxon>Alphaproteobacteria</taxon>
        <taxon>Rhodobacterales</taxon>
        <taxon>Paracoccaceae</taxon>
        <taxon>Limimaricola</taxon>
    </lineage>
</organism>
<evidence type="ECO:0000313" key="2">
    <source>
        <dbReference type="EMBL" id="SLN63836.1"/>
    </source>
</evidence>
<protein>
    <submittedName>
        <fullName evidence="2">Uncharacterized protein</fullName>
    </submittedName>
</protein>
<evidence type="ECO:0000313" key="3">
    <source>
        <dbReference type="Proteomes" id="UP000193495"/>
    </source>
</evidence>
<accession>A0A1X6ZWG4</accession>
<reference evidence="1 4" key="2">
    <citation type="submission" date="2018-03" db="EMBL/GenBank/DDBJ databases">
        <title>Genomic Encyclopedia of Archaeal and Bacterial Type Strains, Phase II (KMG-II): from individual species to whole genera.</title>
        <authorList>
            <person name="Goeker M."/>
        </authorList>
    </citation>
    <scope>NUCLEOTIDE SEQUENCE [LARGE SCALE GENOMIC DNA]</scope>
    <source>
        <strain evidence="1 4">DSM 29956</strain>
    </source>
</reference>
<evidence type="ECO:0000313" key="4">
    <source>
        <dbReference type="Proteomes" id="UP000240624"/>
    </source>
</evidence>
<proteinExistence type="predicted"/>
<dbReference type="Proteomes" id="UP000193495">
    <property type="component" value="Unassembled WGS sequence"/>
</dbReference>
<dbReference type="EMBL" id="PYGB01000010">
    <property type="protein sequence ID" value="PSK83464.1"/>
    <property type="molecule type" value="Genomic_DNA"/>
</dbReference>
<dbReference type="EMBL" id="FWFY01000011">
    <property type="protein sequence ID" value="SLN63836.1"/>
    <property type="molecule type" value="Genomic_DNA"/>
</dbReference>
<dbReference type="Proteomes" id="UP000240624">
    <property type="component" value="Unassembled WGS sequence"/>
</dbReference>
<dbReference type="AlphaFoldDB" id="A0A1X6ZWG4"/>
<keyword evidence="4" id="KW-1185">Reference proteome</keyword>